<protein>
    <recommendedName>
        <fullName evidence="4">threonine-phosphate decarboxylase</fullName>
        <ecNumber evidence="4">4.1.1.81</ecNumber>
    </recommendedName>
    <alternativeName>
        <fullName evidence="8">L-threonine-O-3-phosphate decarboxylase</fullName>
    </alternativeName>
</protein>
<organism evidence="11 12">
    <name type="scientific">Marininema mesophilum</name>
    <dbReference type="NCBI Taxonomy" id="1048340"/>
    <lineage>
        <taxon>Bacteria</taxon>
        <taxon>Bacillati</taxon>
        <taxon>Bacillota</taxon>
        <taxon>Bacilli</taxon>
        <taxon>Bacillales</taxon>
        <taxon>Thermoactinomycetaceae</taxon>
        <taxon>Marininema</taxon>
    </lineage>
</organism>
<comment type="cofactor">
    <cofactor evidence="1">
        <name>pyridoxal 5'-phosphate</name>
        <dbReference type="ChEBI" id="CHEBI:597326"/>
    </cofactor>
</comment>
<comment type="pathway">
    <text evidence="3">Cofactor biosynthesis; adenosylcobalamin biosynthesis.</text>
</comment>
<dbReference type="GO" id="GO:0030170">
    <property type="term" value="F:pyridoxal phosphate binding"/>
    <property type="evidence" value="ECO:0007669"/>
    <property type="project" value="InterPro"/>
</dbReference>
<keyword evidence="7" id="KW-0456">Lyase</keyword>
<evidence type="ECO:0000256" key="2">
    <source>
        <dbReference type="ARBA" id="ARBA00003444"/>
    </source>
</evidence>
<dbReference type="InterPro" id="IPR004838">
    <property type="entry name" value="NHTrfase_class1_PyrdxlP-BS"/>
</dbReference>
<keyword evidence="12" id="KW-1185">Reference proteome</keyword>
<reference evidence="11 12" key="1">
    <citation type="submission" date="2016-10" db="EMBL/GenBank/DDBJ databases">
        <authorList>
            <person name="de Groot N.N."/>
        </authorList>
    </citation>
    <scope>NUCLEOTIDE SEQUENCE [LARGE SCALE GENOMIC DNA]</scope>
    <source>
        <strain evidence="11 12">DSM 45610</strain>
    </source>
</reference>
<evidence type="ECO:0000256" key="1">
    <source>
        <dbReference type="ARBA" id="ARBA00001933"/>
    </source>
</evidence>
<dbReference type="InterPro" id="IPR004839">
    <property type="entry name" value="Aminotransferase_I/II_large"/>
</dbReference>
<comment type="catalytic activity">
    <reaction evidence="9">
        <text>O-phospho-L-threonine + H(+) = (R)-1-aminopropan-2-yl phosphate + CO2</text>
        <dbReference type="Rhea" id="RHEA:11492"/>
        <dbReference type="ChEBI" id="CHEBI:15378"/>
        <dbReference type="ChEBI" id="CHEBI:16526"/>
        <dbReference type="ChEBI" id="CHEBI:58563"/>
        <dbReference type="ChEBI" id="CHEBI:58675"/>
        <dbReference type="EC" id="4.1.1.81"/>
    </reaction>
</comment>
<dbReference type="RefSeq" id="WP_177167996.1">
    <property type="nucleotide sequence ID" value="NZ_FNNQ01000009.1"/>
</dbReference>
<gene>
    <name evidence="11" type="ORF">SAMN05444487_10981</name>
</gene>
<keyword evidence="6" id="KW-0663">Pyridoxal phosphate</keyword>
<accession>A0A1H2YJE8</accession>
<dbReference type="InterPro" id="IPR015422">
    <property type="entry name" value="PyrdxlP-dep_Trfase_small"/>
</dbReference>
<evidence type="ECO:0000256" key="7">
    <source>
        <dbReference type="ARBA" id="ARBA00023239"/>
    </source>
</evidence>
<dbReference type="PANTHER" id="PTHR42885">
    <property type="entry name" value="HISTIDINOL-PHOSPHATE AMINOTRANSFERASE-RELATED"/>
    <property type="match status" value="1"/>
</dbReference>
<dbReference type="AlphaFoldDB" id="A0A1H2YJE8"/>
<evidence type="ECO:0000256" key="5">
    <source>
        <dbReference type="ARBA" id="ARBA00022573"/>
    </source>
</evidence>
<dbReference type="UniPathway" id="UPA00148"/>
<dbReference type="Gene3D" id="3.90.1150.10">
    <property type="entry name" value="Aspartate Aminotransferase, domain 1"/>
    <property type="match status" value="1"/>
</dbReference>
<dbReference type="GO" id="GO:0009236">
    <property type="term" value="P:cobalamin biosynthetic process"/>
    <property type="evidence" value="ECO:0007669"/>
    <property type="project" value="UniProtKB-UniPathway"/>
</dbReference>
<keyword evidence="5" id="KW-0169">Cobalamin biosynthesis</keyword>
<dbReference type="STRING" id="1048340.SAMN05444487_10981"/>
<evidence type="ECO:0000256" key="9">
    <source>
        <dbReference type="ARBA" id="ARBA00048531"/>
    </source>
</evidence>
<dbReference type="EMBL" id="FNNQ01000009">
    <property type="protein sequence ID" value="SDX04754.1"/>
    <property type="molecule type" value="Genomic_DNA"/>
</dbReference>
<dbReference type="NCBIfam" id="TIGR01140">
    <property type="entry name" value="L_thr_O3P_dcar"/>
    <property type="match status" value="1"/>
</dbReference>
<evidence type="ECO:0000256" key="3">
    <source>
        <dbReference type="ARBA" id="ARBA00004953"/>
    </source>
</evidence>
<dbReference type="InterPro" id="IPR005860">
    <property type="entry name" value="CobD"/>
</dbReference>
<dbReference type="PROSITE" id="PS00105">
    <property type="entry name" value="AA_TRANSFER_CLASS_1"/>
    <property type="match status" value="1"/>
</dbReference>
<sequence length="399" mass="44173">MDGEQGAGQVVERYGHGGDSWTAGELFQREVGDFIDFSANINPLGPPAEVLQVLRELVTEMGVPGIARYPDPASRALRKALAQKYDVAEESLLIGNGAAELIDGVTRYVQPRKVGVTAPAFIEYEASARKEKAEVVYLAAGEKEDFLPKRELLLEWINSVDLAWLGHPNNPTGLFLPLSLLEAAAEEAAEAGTVLVVDEAFLDFIPDGEEKSLLPRLKEYPTTVLLRSMTKFYALPGLRLGWGVAQPELVKEIAALQVPWSVNGLAQRAGEVALANPAFEKDTWAWLQEERVFLKDGLVHLPFIEWVLGEVNYLLIKLKNLPATETSPSRWLQRKMGQRGILLRDASGYPGLGDSYVRVAVRSREENECLLTQLQGVWMEVREGLEVREETESQKGGRI</sequence>
<evidence type="ECO:0000256" key="8">
    <source>
        <dbReference type="ARBA" id="ARBA00029996"/>
    </source>
</evidence>
<dbReference type="InterPro" id="IPR015424">
    <property type="entry name" value="PyrdxlP-dep_Trfase"/>
</dbReference>
<dbReference type="Proteomes" id="UP000198534">
    <property type="component" value="Unassembled WGS sequence"/>
</dbReference>
<dbReference type="CDD" id="cd00609">
    <property type="entry name" value="AAT_like"/>
    <property type="match status" value="1"/>
</dbReference>
<dbReference type="Gene3D" id="3.40.640.10">
    <property type="entry name" value="Type I PLP-dependent aspartate aminotransferase-like (Major domain)"/>
    <property type="match status" value="1"/>
</dbReference>
<evidence type="ECO:0000259" key="10">
    <source>
        <dbReference type="Pfam" id="PF00155"/>
    </source>
</evidence>
<feature type="domain" description="Aminotransferase class I/classII large" evidence="10">
    <location>
        <begin position="33"/>
        <end position="372"/>
    </location>
</feature>
<proteinExistence type="predicted"/>
<dbReference type="EC" id="4.1.1.81" evidence="4"/>
<dbReference type="InterPro" id="IPR015421">
    <property type="entry name" value="PyrdxlP-dep_Trfase_major"/>
</dbReference>
<evidence type="ECO:0000256" key="6">
    <source>
        <dbReference type="ARBA" id="ARBA00022898"/>
    </source>
</evidence>
<dbReference type="Pfam" id="PF00155">
    <property type="entry name" value="Aminotran_1_2"/>
    <property type="match status" value="1"/>
</dbReference>
<evidence type="ECO:0000313" key="11">
    <source>
        <dbReference type="EMBL" id="SDX04754.1"/>
    </source>
</evidence>
<comment type="function">
    <text evidence="2">Decarboxylates L-threonine-O-3-phosphate to yield (R)-1-amino-2-propanol O-2-phosphate, the precursor for the linkage between the nucleotide loop and the corrin ring in cobalamin.</text>
</comment>
<dbReference type="GO" id="GO:0048472">
    <property type="term" value="F:threonine-phosphate decarboxylase activity"/>
    <property type="evidence" value="ECO:0007669"/>
    <property type="project" value="UniProtKB-EC"/>
</dbReference>
<dbReference type="PANTHER" id="PTHR42885:SF1">
    <property type="entry name" value="THREONINE-PHOSPHATE DECARBOXYLASE"/>
    <property type="match status" value="1"/>
</dbReference>
<name>A0A1H2YJE8_9BACL</name>
<evidence type="ECO:0000313" key="12">
    <source>
        <dbReference type="Proteomes" id="UP000198534"/>
    </source>
</evidence>
<dbReference type="SUPFAM" id="SSF53383">
    <property type="entry name" value="PLP-dependent transferases"/>
    <property type="match status" value="1"/>
</dbReference>
<evidence type="ECO:0000256" key="4">
    <source>
        <dbReference type="ARBA" id="ARBA00012285"/>
    </source>
</evidence>